<feature type="compositionally biased region" description="Polar residues" evidence="1">
    <location>
        <begin position="16"/>
        <end position="33"/>
    </location>
</feature>
<organism evidence="2 3">
    <name type="scientific">Prorocentrum cordatum</name>
    <dbReference type="NCBI Taxonomy" id="2364126"/>
    <lineage>
        <taxon>Eukaryota</taxon>
        <taxon>Sar</taxon>
        <taxon>Alveolata</taxon>
        <taxon>Dinophyceae</taxon>
        <taxon>Prorocentrales</taxon>
        <taxon>Prorocentraceae</taxon>
        <taxon>Prorocentrum</taxon>
    </lineage>
</organism>
<evidence type="ECO:0000256" key="1">
    <source>
        <dbReference type="SAM" id="MobiDB-lite"/>
    </source>
</evidence>
<feature type="compositionally biased region" description="Polar residues" evidence="1">
    <location>
        <begin position="167"/>
        <end position="183"/>
    </location>
</feature>
<feature type="compositionally biased region" description="Basic and acidic residues" evidence="1">
    <location>
        <begin position="1"/>
        <end position="11"/>
    </location>
</feature>
<protein>
    <submittedName>
        <fullName evidence="2">Uncharacterized protein</fullName>
    </submittedName>
</protein>
<name>A0ABN9Y9I3_9DINO</name>
<feature type="compositionally biased region" description="Basic and acidic residues" evidence="1">
    <location>
        <begin position="148"/>
        <end position="159"/>
    </location>
</feature>
<accession>A0ABN9Y9I3</accession>
<proteinExistence type="predicted"/>
<sequence length="297" mass="33454">MQERQMAEPHAAHGRPSTQQIQGSCSSKWQTSAVDARGSRQREDGESDVESQLEEDKYGEDSQGDWGCGGSWSRTESWGKTSSVDDGWNSKWKHVEPNVEDHDAGWWRTEGWEHTSVVDEGGSYHDKYGDSPAQSWRDDQMYEADWRDDSDRASSHDPRVPSGHPASWQQWSGHSVTWGTEQSREGSQVSHYNTCWDTTEGRVRLQDMSYDYLNDLAEEMAPGAYVTCVLVGKSLQVSSIKTRYGTTKSLYKVYVVQPKLEGEAVSSSITGWGQAAEQLRACSEFFFPGDAVEDWRA</sequence>
<evidence type="ECO:0000313" key="2">
    <source>
        <dbReference type="EMBL" id="CAK0909350.1"/>
    </source>
</evidence>
<dbReference type="Proteomes" id="UP001189429">
    <property type="component" value="Unassembled WGS sequence"/>
</dbReference>
<feature type="compositionally biased region" description="Polar residues" evidence="1">
    <location>
        <begin position="72"/>
        <end position="84"/>
    </location>
</feature>
<evidence type="ECO:0000313" key="3">
    <source>
        <dbReference type="Proteomes" id="UP001189429"/>
    </source>
</evidence>
<feature type="region of interest" description="Disordered" evidence="1">
    <location>
        <begin position="148"/>
        <end position="183"/>
    </location>
</feature>
<feature type="region of interest" description="Disordered" evidence="1">
    <location>
        <begin position="1"/>
        <end position="91"/>
    </location>
</feature>
<reference evidence="2" key="1">
    <citation type="submission" date="2023-10" db="EMBL/GenBank/DDBJ databases">
        <authorList>
            <person name="Chen Y."/>
            <person name="Shah S."/>
            <person name="Dougan E. K."/>
            <person name="Thang M."/>
            <person name="Chan C."/>
        </authorList>
    </citation>
    <scope>NUCLEOTIDE SEQUENCE [LARGE SCALE GENOMIC DNA]</scope>
</reference>
<keyword evidence="3" id="KW-1185">Reference proteome</keyword>
<comment type="caution">
    <text evidence="2">The sequence shown here is derived from an EMBL/GenBank/DDBJ whole genome shotgun (WGS) entry which is preliminary data.</text>
</comment>
<dbReference type="EMBL" id="CAUYUJ010022179">
    <property type="protein sequence ID" value="CAK0909350.1"/>
    <property type="molecule type" value="Genomic_DNA"/>
</dbReference>
<gene>
    <name evidence="2" type="ORF">PCOR1329_LOCUS83789</name>
</gene>